<dbReference type="SUPFAM" id="SSF50998">
    <property type="entry name" value="Quinoprotein alcohol dehydrogenase-like"/>
    <property type="match status" value="1"/>
</dbReference>
<protein>
    <recommendedName>
        <fullName evidence="3">Outer membrane protein assembly factor BamB, contains PQQ-like beta-propeller repeat</fullName>
    </recommendedName>
</protein>
<dbReference type="InterPro" id="IPR011047">
    <property type="entry name" value="Quinoprotein_ADH-like_sf"/>
</dbReference>
<proteinExistence type="predicted"/>
<dbReference type="EMBL" id="BAAAPM010000001">
    <property type="protein sequence ID" value="GAA1708472.1"/>
    <property type="molecule type" value="Genomic_DNA"/>
</dbReference>
<reference evidence="1 2" key="1">
    <citation type="journal article" date="2019" name="Int. J. Syst. Evol. Microbiol.">
        <title>The Global Catalogue of Microorganisms (GCM) 10K type strain sequencing project: providing services to taxonomists for standard genome sequencing and annotation.</title>
        <authorList>
            <consortium name="The Broad Institute Genomics Platform"/>
            <consortium name="The Broad Institute Genome Sequencing Center for Infectious Disease"/>
            <person name="Wu L."/>
            <person name="Ma J."/>
        </authorList>
    </citation>
    <scope>NUCLEOTIDE SEQUENCE [LARGE SCALE GENOMIC DNA]</scope>
    <source>
        <strain evidence="1 2">JCM 15589</strain>
    </source>
</reference>
<organism evidence="1 2">
    <name type="scientific">Isoptericola hypogeus</name>
    <dbReference type="NCBI Taxonomy" id="300179"/>
    <lineage>
        <taxon>Bacteria</taxon>
        <taxon>Bacillati</taxon>
        <taxon>Actinomycetota</taxon>
        <taxon>Actinomycetes</taxon>
        <taxon>Micrococcales</taxon>
        <taxon>Promicromonosporaceae</taxon>
        <taxon>Isoptericola</taxon>
    </lineage>
</organism>
<evidence type="ECO:0000313" key="1">
    <source>
        <dbReference type="EMBL" id="GAA1708472.1"/>
    </source>
</evidence>
<dbReference type="InterPro" id="IPR006311">
    <property type="entry name" value="TAT_signal"/>
</dbReference>
<dbReference type="SUPFAM" id="SSF63825">
    <property type="entry name" value="YWTD domain"/>
    <property type="match status" value="1"/>
</dbReference>
<dbReference type="Proteomes" id="UP001501138">
    <property type="component" value="Unassembled WGS sequence"/>
</dbReference>
<evidence type="ECO:0008006" key="3">
    <source>
        <dbReference type="Google" id="ProtNLM"/>
    </source>
</evidence>
<dbReference type="Gene3D" id="2.130.10.10">
    <property type="entry name" value="YVTN repeat-like/Quinoprotein amine dehydrogenase"/>
    <property type="match status" value="1"/>
</dbReference>
<name>A0ABN2INC6_9MICO</name>
<accession>A0ABN2INC6</accession>
<comment type="caution">
    <text evidence="1">The sequence shown here is derived from an EMBL/GenBank/DDBJ whole genome shotgun (WGS) entry which is preliminary data.</text>
</comment>
<sequence length="676" mass="71724">MADHLSSPLSRRALLQLGAAGGLALAGTAAAPSASAGQGLLAAAPSVRVTDLGPAVSTFTHAAATLVGDTVYIASRNIDPLRIVGYHLPTGKVTSVTEGPGISTQLLVPDAEGRYLYSAIRQYPTAPGHGLVRLDLSRPGAPKEDLHDIYGLDPYALAVTPDDVVYFGGRELLAADLRPRLRRYDPATRRVEDVAIPDPHATMIRALAATDTEVYIGTGSVLNSLPTSSKAGLWVMDRATSTVRSILPPEFAGGIEVRDLIVLDDDTLCVMGITPQGAALAFIDRADPSSYTIAPVGRSGSGKNLTHADGKVYFLLGGINEYTRSTGTFRALSPTDIDLGELWGLFARDGKVWTVSAFALAVAVDLATAEATTYDLIEAGAPTDPLLAMSVAAGAGGVYVGGTNVVARHDVRSGTVQRLYAASEAKDIDVVDGVAYFGQYSNVGILAHDPAADGAWPRLVERFPAAQNRPHQVVWDEVNGRLLLGIQSDTLGGGSLVVYDPATDTSTSAVNPIDARQMVRSVATHDGVAYLGGDVTGGRGVVVAWDPMAHRELWRVDPLVEPAGITGLAVRGRHLYVLGFRGELAVVDRETRAVVHRSTHRDVVPDYGTLLVNRGKVYGTSKAAFFRFDPKSFARTTLAPLDGEWYGIPRAAVDEDDRFYAIRGRHLVRIEVGQRG</sequence>
<dbReference type="PROSITE" id="PS51318">
    <property type="entry name" value="TAT"/>
    <property type="match status" value="1"/>
</dbReference>
<dbReference type="RefSeq" id="WP_344244545.1">
    <property type="nucleotide sequence ID" value="NZ_BAAAPM010000001.1"/>
</dbReference>
<keyword evidence="2" id="KW-1185">Reference proteome</keyword>
<evidence type="ECO:0000313" key="2">
    <source>
        <dbReference type="Proteomes" id="UP001501138"/>
    </source>
</evidence>
<gene>
    <name evidence="1" type="ORF">GCM10009809_00900</name>
</gene>
<dbReference type="InterPro" id="IPR015943">
    <property type="entry name" value="WD40/YVTN_repeat-like_dom_sf"/>
</dbReference>